<sequence length="210" mass="24455">MKYTSKMVLVPQDMFDKKSDQNSDNGLRKQMSDFKMELERILKNNDMSAELQYKLYGQLFHRYLKLDEESKKPIEVKLKDGKLNDIYQQSVDIDNLHQKQMKNEEQSSTPNQRGLKNEQQSSDDGRDWLRGLPRAKVKQAEMLLEVLNKSTMLLASCDEESTYKSTNWTTSGTDICIEVERHKEEGSDSENHSFTIITLLLYFRQSAGIQ</sequence>
<evidence type="ECO:0000313" key="3">
    <source>
        <dbReference type="WBParaSite" id="nRc.2.0.1.t10526-RA"/>
    </source>
</evidence>
<name>A0A915IB86_ROMCU</name>
<protein>
    <submittedName>
        <fullName evidence="3">Uncharacterized protein</fullName>
    </submittedName>
</protein>
<dbReference type="Proteomes" id="UP000887565">
    <property type="component" value="Unplaced"/>
</dbReference>
<dbReference type="AlphaFoldDB" id="A0A915IB86"/>
<feature type="compositionally biased region" description="Polar residues" evidence="1">
    <location>
        <begin position="106"/>
        <end position="122"/>
    </location>
</feature>
<keyword evidence="2" id="KW-1185">Reference proteome</keyword>
<evidence type="ECO:0000256" key="1">
    <source>
        <dbReference type="SAM" id="MobiDB-lite"/>
    </source>
</evidence>
<evidence type="ECO:0000313" key="2">
    <source>
        <dbReference type="Proteomes" id="UP000887565"/>
    </source>
</evidence>
<proteinExistence type="predicted"/>
<accession>A0A915IB86</accession>
<dbReference type="WBParaSite" id="nRc.2.0.1.t10526-RA">
    <property type="protein sequence ID" value="nRc.2.0.1.t10526-RA"/>
    <property type="gene ID" value="nRc.2.0.1.g10526"/>
</dbReference>
<reference evidence="3" key="1">
    <citation type="submission" date="2022-11" db="UniProtKB">
        <authorList>
            <consortium name="WormBaseParasite"/>
        </authorList>
    </citation>
    <scope>IDENTIFICATION</scope>
</reference>
<organism evidence="2 3">
    <name type="scientific">Romanomermis culicivorax</name>
    <name type="common">Nematode worm</name>
    <dbReference type="NCBI Taxonomy" id="13658"/>
    <lineage>
        <taxon>Eukaryota</taxon>
        <taxon>Metazoa</taxon>
        <taxon>Ecdysozoa</taxon>
        <taxon>Nematoda</taxon>
        <taxon>Enoplea</taxon>
        <taxon>Dorylaimia</taxon>
        <taxon>Mermithida</taxon>
        <taxon>Mermithoidea</taxon>
        <taxon>Mermithidae</taxon>
        <taxon>Romanomermis</taxon>
    </lineage>
</organism>
<feature type="region of interest" description="Disordered" evidence="1">
    <location>
        <begin position="100"/>
        <end position="128"/>
    </location>
</feature>